<dbReference type="EMBL" id="CAUYUE010000001">
    <property type="protein sequence ID" value="CAK0732662.1"/>
    <property type="molecule type" value="Genomic_DNA"/>
</dbReference>
<dbReference type="Proteomes" id="UP001314263">
    <property type="component" value="Unassembled WGS sequence"/>
</dbReference>
<dbReference type="InterPro" id="IPR029044">
    <property type="entry name" value="Nucleotide-diphossugar_trans"/>
</dbReference>
<name>A0AAV1HPQ6_9CHLO</name>
<evidence type="ECO:0000313" key="1">
    <source>
        <dbReference type="EMBL" id="CAK0732662.1"/>
    </source>
</evidence>
<evidence type="ECO:0008006" key="3">
    <source>
        <dbReference type="Google" id="ProtNLM"/>
    </source>
</evidence>
<evidence type="ECO:0000313" key="2">
    <source>
        <dbReference type="Proteomes" id="UP001314263"/>
    </source>
</evidence>
<organism evidence="1 2">
    <name type="scientific">Coccomyxa viridis</name>
    <dbReference type="NCBI Taxonomy" id="1274662"/>
    <lineage>
        <taxon>Eukaryota</taxon>
        <taxon>Viridiplantae</taxon>
        <taxon>Chlorophyta</taxon>
        <taxon>core chlorophytes</taxon>
        <taxon>Trebouxiophyceae</taxon>
        <taxon>Trebouxiophyceae incertae sedis</taxon>
        <taxon>Coccomyxaceae</taxon>
        <taxon>Coccomyxa</taxon>
    </lineage>
</organism>
<reference evidence="1 2" key="1">
    <citation type="submission" date="2023-10" db="EMBL/GenBank/DDBJ databases">
        <authorList>
            <person name="Maclean D."/>
            <person name="Macfadyen A."/>
        </authorList>
    </citation>
    <scope>NUCLEOTIDE SEQUENCE [LARGE SCALE GENOMIC DNA]</scope>
</reference>
<dbReference type="SUPFAM" id="SSF53448">
    <property type="entry name" value="Nucleotide-diphospho-sugar transferases"/>
    <property type="match status" value="1"/>
</dbReference>
<keyword evidence="2" id="KW-1185">Reference proteome</keyword>
<proteinExistence type="predicted"/>
<gene>
    <name evidence="1" type="ORF">CVIRNUC_000162</name>
</gene>
<comment type="caution">
    <text evidence="1">The sequence shown here is derived from an EMBL/GenBank/DDBJ whole genome shotgun (WGS) entry which is preliminary data.</text>
</comment>
<accession>A0AAV1HPQ6</accession>
<protein>
    <recommendedName>
        <fullName evidence="3">Glycosyltransferase 2-like domain-containing protein</fullName>
    </recommendedName>
</protein>
<sequence length="265" mass="29584">MQLPALRWLSTAAAAFLACLSCTALGRVEPRLLMGLQTSHLGAIMVINSHAVEAGPKRDVSLHIIIPSVGRRSLFRLLESLEPQLQPRDHVTISFDGQDREGIFAAVTEKLKKMSGDHEAIMEREAQKTHGNPLRNKYRAKKGDFVMFADDDNWYVADALESVRAHVSHDMDGLYLFQMQHAKMGNIVPDILGWGEVEVGNVDSGCGVVPVRHVHLSDWLQDDYVADGLFYKKLAERLPRTYFVPKVIYMYSGGEGERATENGHS</sequence>
<dbReference type="PROSITE" id="PS51257">
    <property type="entry name" value="PROKAR_LIPOPROTEIN"/>
    <property type="match status" value="1"/>
</dbReference>
<dbReference type="CDD" id="cd00761">
    <property type="entry name" value="Glyco_tranf_GTA_type"/>
    <property type="match status" value="1"/>
</dbReference>
<dbReference type="AlphaFoldDB" id="A0AAV1HPQ6"/>